<feature type="transmembrane region" description="Helical" evidence="1">
    <location>
        <begin position="319"/>
        <end position="345"/>
    </location>
</feature>
<evidence type="ECO:0000313" key="2">
    <source>
        <dbReference type="EMBL" id="MBB4107822.1"/>
    </source>
</evidence>
<evidence type="ECO:0000256" key="1">
    <source>
        <dbReference type="SAM" id="Phobius"/>
    </source>
</evidence>
<dbReference type="Pfam" id="PF04403">
    <property type="entry name" value="PqiA"/>
    <property type="match status" value="1"/>
</dbReference>
<feature type="transmembrane region" description="Helical" evidence="1">
    <location>
        <begin position="250"/>
        <end position="271"/>
    </location>
</feature>
<dbReference type="Proteomes" id="UP000532273">
    <property type="component" value="Unassembled WGS sequence"/>
</dbReference>
<proteinExistence type="predicted"/>
<feature type="transmembrane region" description="Helical" evidence="1">
    <location>
        <begin position="415"/>
        <end position="435"/>
    </location>
</feature>
<dbReference type="RefSeq" id="WP_183762458.1">
    <property type="nucleotide sequence ID" value="NZ_BMHZ01000001.1"/>
</dbReference>
<protein>
    <recommendedName>
        <fullName evidence="4">Paraquat-inducible protein A</fullName>
    </recommendedName>
</protein>
<organism evidence="2 3">
    <name type="scientific">Pedobacter zeae</name>
    <dbReference type="NCBI Taxonomy" id="1737356"/>
    <lineage>
        <taxon>Bacteria</taxon>
        <taxon>Pseudomonadati</taxon>
        <taxon>Bacteroidota</taxon>
        <taxon>Sphingobacteriia</taxon>
        <taxon>Sphingobacteriales</taxon>
        <taxon>Sphingobacteriaceae</taxon>
        <taxon>Pedobacter</taxon>
    </lineage>
</organism>
<dbReference type="EMBL" id="JACIEF010000002">
    <property type="protein sequence ID" value="MBB4107822.1"/>
    <property type="molecule type" value="Genomic_DNA"/>
</dbReference>
<feature type="transmembrane region" description="Helical" evidence="1">
    <location>
        <begin position="220"/>
        <end position="238"/>
    </location>
</feature>
<dbReference type="InterPro" id="IPR007498">
    <property type="entry name" value="PqiA-like"/>
</dbReference>
<evidence type="ECO:0008006" key="4">
    <source>
        <dbReference type="Google" id="ProtNLM"/>
    </source>
</evidence>
<dbReference type="AlphaFoldDB" id="A0A7W6KC24"/>
<comment type="caution">
    <text evidence="2">The sequence shown here is derived from an EMBL/GenBank/DDBJ whole genome shotgun (WGS) entry which is preliminary data.</text>
</comment>
<keyword evidence="1" id="KW-0472">Membrane</keyword>
<gene>
    <name evidence="2" type="ORF">GGQ60_001803</name>
</gene>
<reference evidence="2 3" key="1">
    <citation type="submission" date="2020-08" db="EMBL/GenBank/DDBJ databases">
        <title>Genomic Encyclopedia of Type Strains, Phase IV (KMG-IV): sequencing the most valuable type-strain genomes for metagenomic binning, comparative biology and taxonomic classification.</title>
        <authorList>
            <person name="Goeker M."/>
        </authorList>
    </citation>
    <scope>NUCLEOTIDE SEQUENCE [LARGE SCALE GENOMIC DNA]</scope>
    <source>
        <strain evidence="2 3">DSM 100774</strain>
    </source>
</reference>
<keyword evidence="1" id="KW-0812">Transmembrane</keyword>
<feature type="transmembrane region" description="Helical" evidence="1">
    <location>
        <begin position="366"/>
        <end position="387"/>
    </location>
</feature>
<evidence type="ECO:0000313" key="3">
    <source>
        <dbReference type="Proteomes" id="UP000532273"/>
    </source>
</evidence>
<keyword evidence="1" id="KW-1133">Transmembrane helix</keyword>
<accession>A0A7W6KC24</accession>
<name>A0A7W6KC24_9SPHI</name>
<sequence>METQNTNTTKRKSFLPKFWLILSLTALLAAEGYFGWRLHQLSDQQERIKEDYSDINNITYGLFSVQQWKDNVSKIVHHQVRNLKMTRKQKKILQTEVQNVLLALIDKAEALVNKPKKTISGKIQKFVIRNFVNADSIRAQVPAFAKKIIAEVDNPTNKQQLSKMAMGEFNELANEEKLDSAFVSNGASVRALYKQYHVTSTDALNKKLVQSLSNIRSKTYAYSFGMLACVVIVLGFWWGLRKRRDLHTALFVMSLLFAFILLAVGLTASMIEVDARIRSLDFVLLGEHVVFKDQVLFFQSKSIMDVVHVLISQPGIDSILVGVLILVFSILFPVVKLSSTGIHLLGNKKLAENKVIKYFAFQSGKWSMADVIVIAILMAYIGLNGLLEGQLRALHIKNDSLTILTTNNTALQPGYIIFISFVLYGLILSTILKFITPHDVH</sequence>